<organism evidence="2 3">
    <name type="scientific">Glossina austeni</name>
    <name type="common">Savannah tsetse fly</name>
    <dbReference type="NCBI Taxonomy" id="7395"/>
    <lineage>
        <taxon>Eukaryota</taxon>
        <taxon>Metazoa</taxon>
        <taxon>Ecdysozoa</taxon>
        <taxon>Arthropoda</taxon>
        <taxon>Hexapoda</taxon>
        <taxon>Insecta</taxon>
        <taxon>Pterygota</taxon>
        <taxon>Neoptera</taxon>
        <taxon>Endopterygota</taxon>
        <taxon>Diptera</taxon>
        <taxon>Brachycera</taxon>
        <taxon>Muscomorpha</taxon>
        <taxon>Hippoboscoidea</taxon>
        <taxon>Glossinidae</taxon>
        <taxon>Glossina</taxon>
    </lineage>
</organism>
<evidence type="ECO:0008006" key="4">
    <source>
        <dbReference type="Google" id="ProtNLM"/>
    </source>
</evidence>
<dbReference type="Proteomes" id="UP000078200">
    <property type="component" value="Unassembled WGS sequence"/>
</dbReference>
<reference evidence="2" key="1">
    <citation type="submission" date="2020-05" db="UniProtKB">
        <authorList>
            <consortium name="EnsemblMetazoa"/>
        </authorList>
    </citation>
    <scope>IDENTIFICATION</scope>
    <source>
        <strain evidence="2">TTRI</strain>
    </source>
</reference>
<dbReference type="EnsemblMetazoa" id="GAUT030524-RA">
    <property type="protein sequence ID" value="GAUT030524-PA"/>
    <property type="gene ID" value="GAUT030524"/>
</dbReference>
<keyword evidence="3" id="KW-1185">Reference proteome</keyword>
<feature type="signal peptide" evidence="1">
    <location>
        <begin position="1"/>
        <end position="20"/>
    </location>
</feature>
<keyword evidence="1" id="KW-0732">Signal</keyword>
<evidence type="ECO:0000313" key="2">
    <source>
        <dbReference type="EnsemblMetazoa" id="GAUT030524-PA"/>
    </source>
</evidence>
<sequence length="107" mass="11552">MVVVLALVWPLLMRFTLALAAICLAVSYAEPAISQARTTATTTSTKPGRFLSLPVPAKCASLAVYKQTKRQNKIKLKGCVGLLDIIGNKTNLMQIQQLLLGVLAKQN</sequence>
<dbReference type="VEuPathDB" id="VectorBase:GAUT030524"/>
<feature type="chain" id="PRO_5008399184" description="Secreted protein" evidence="1">
    <location>
        <begin position="21"/>
        <end position="107"/>
    </location>
</feature>
<dbReference type="AlphaFoldDB" id="A0A1A9VA01"/>
<accession>A0A1A9VA01</accession>
<proteinExistence type="predicted"/>
<dbReference type="STRING" id="7395.A0A1A9VA01"/>
<protein>
    <recommendedName>
        <fullName evidence="4">Secreted protein</fullName>
    </recommendedName>
</protein>
<name>A0A1A9VA01_GLOAU</name>
<evidence type="ECO:0000256" key="1">
    <source>
        <dbReference type="SAM" id="SignalP"/>
    </source>
</evidence>
<evidence type="ECO:0000313" key="3">
    <source>
        <dbReference type="Proteomes" id="UP000078200"/>
    </source>
</evidence>